<dbReference type="GO" id="GO:0005737">
    <property type="term" value="C:cytoplasm"/>
    <property type="evidence" value="ECO:0007669"/>
    <property type="project" value="TreeGrafter"/>
</dbReference>
<evidence type="ECO:0000259" key="1">
    <source>
        <dbReference type="Pfam" id="PF05161"/>
    </source>
</evidence>
<dbReference type="SUPFAM" id="SSF82544">
    <property type="entry name" value="GckA/TtuD-like"/>
    <property type="match status" value="1"/>
</dbReference>
<dbReference type="InterPro" id="IPR025286">
    <property type="entry name" value="MOFRL_assoc_dom"/>
</dbReference>
<dbReference type="EMBL" id="DRNF01000402">
    <property type="protein sequence ID" value="HHJ81245.1"/>
    <property type="molecule type" value="Genomic_DNA"/>
</dbReference>
<dbReference type="InterPro" id="IPR037035">
    <property type="entry name" value="GK-like_C_sf"/>
</dbReference>
<dbReference type="Proteomes" id="UP000885832">
    <property type="component" value="Unassembled WGS sequence"/>
</dbReference>
<reference evidence="3" key="1">
    <citation type="journal article" date="2020" name="mSystems">
        <title>Genome- and Community-Level Interaction Insights into Carbon Utilization and Element Cycling Functions of Hydrothermarchaeota in Hydrothermal Sediment.</title>
        <authorList>
            <person name="Zhou Z."/>
            <person name="Liu Y."/>
            <person name="Xu W."/>
            <person name="Pan J."/>
            <person name="Luo Z.H."/>
            <person name="Li M."/>
        </authorList>
    </citation>
    <scope>NUCLEOTIDE SEQUENCE [LARGE SCALE GENOMIC DNA]</scope>
    <source>
        <strain evidence="3">HyVt-505</strain>
    </source>
</reference>
<gene>
    <name evidence="3" type="ORF">ENJ65_06385</name>
</gene>
<sequence>MLLRQHLVQVYQAALDAVNGRLCVSRALQQTPLQGDVYVIAIGKAAAAMMRGADEALATRLQQGLLITKTGHTAQFPEHIKQLEAGHPWPTQASLDAGDALLAFIRSTPKDAQLLFLISGGASSLVEVLPDGISLDELHRVNDWLLGSGLDIHAMNHVRKAISAIKGGRLAPQLAGRQTQLLLISDVPGDDPATIGSGLLVPEGLLETDAPLTLPEWIAELLQKASPAAPLADACFENISTQIIATLSDAKKAAAKKGRALGFEVCEHAAVLGGDAELLGQQLASELLHGPAAMHVWGGETTVRLPPQPGRGGRNQHLALAAAMELAGEENVALLAAGSDGSDGPTSDAGAVVDGGSLNRGRAEGLEPDSALLNADAGTFLAASGDLIQTGPTGTNVMDLMIALKC</sequence>
<feature type="domain" description="MOFRL" evidence="1">
    <location>
        <begin position="294"/>
        <end position="399"/>
    </location>
</feature>
<proteinExistence type="predicted"/>
<accession>A0A832N5Y4</accession>
<dbReference type="InterPro" id="IPR039760">
    <property type="entry name" value="MOFRL_protein"/>
</dbReference>
<dbReference type="InterPro" id="IPR007835">
    <property type="entry name" value="MOFRL"/>
</dbReference>
<protein>
    <submittedName>
        <fullName evidence="3">DUF4147 domain-containing protein</fullName>
    </submittedName>
</protein>
<dbReference type="Pfam" id="PF05161">
    <property type="entry name" value="MOFRL"/>
    <property type="match status" value="1"/>
</dbReference>
<evidence type="ECO:0000259" key="2">
    <source>
        <dbReference type="Pfam" id="PF13660"/>
    </source>
</evidence>
<dbReference type="AlphaFoldDB" id="A0A832N5Y4"/>
<dbReference type="Pfam" id="PF13660">
    <property type="entry name" value="DUF4147"/>
    <property type="match status" value="1"/>
</dbReference>
<dbReference type="Gene3D" id="3.40.1480.10">
    <property type="entry name" value="MOFRL domain"/>
    <property type="match status" value="1"/>
</dbReference>
<feature type="domain" description="MOFRL-associated" evidence="2">
    <location>
        <begin position="7"/>
        <end position="203"/>
    </location>
</feature>
<dbReference type="PANTHER" id="PTHR12227">
    <property type="entry name" value="GLYCERATE KINASE"/>
    <property type="match status" value="1"/>
</dbReference>
<dbReference type="PANTHER" id="PTHR12227:SF0">
    <property type="entry name" value="GLYCERATE KINASE"/>
    <property type="match status" value="1"/>
</dbReference>
<evidence type="ECO:0000313" key="3">
    <source>
        <dbReference type="EMBL" id="HHJ81245.1"/>
    </source>
</evidence>
<dbReference type="GO" id="GO:0008887">
    <property type="term" value="F:glycerate kinase activity"/>
    <property type="evidence" value="ECO:0007669"/>
    <property type="project" value="InterPro"/>
</dbReference>
<comment type="caution">
    <text evidence="3">The sequence shown here is derived from an EMBL/GenBank/DDBJ whole genome shotgun (WGS) entry which is preliminary data.</text>
</comment>
<organism evidence="3">
    <name type="scientific">Candidatus Tenderia electrophaga</name>
    <dbReference type="NCBI Taxonomy" id="1748243"/>
    <lineage>
        <taxon>Bacteria</taxon>
        <taxon>Pseudomonadati</taxon>
        <taxon>Pseudomonadota</taxon>
        <taxon>Gammaproteobacteria</taxon>
        <taxon>Candidatus Tenderiales</taxon>
        <taxon>Candidatus Tenderiaceae</taxon>
        <taxon>Candidatus Tenderia</taxon>
    </lineage>
</organism>
<dbReference type="Gene3D" id="3.40.50.10180">
    <property type="entry name" value="Glycerate kinase, MOFRL-like N-terminal domain"/>
    <property type="match status" value="1"/>
</dbReference>
<dbReference type="InterPro" id="IPR038614">
    <property type="entry name" value="GK_N_sf"/>
</dbReference>
<name>A0A832N5Y4_9GAMM</name>